<accession>A0A0D2JNE0</accession>
<gene>
    <name evidence="3" type="ORF">Z520_09552</name>
</gene>
<dbReference type="SUPFAM" id="SSF54593">
    <property type="entry name" value="Glyoxalase/Bleomycin resistance protein/Dihydroxybiphenyl dioxygenase"/>
    <property type="match status" value="1"/>
</dbReference>
<reference evidence="3 4" key="1">
    <citation type="submission" date="2015-01" db="EMBL/GenBank/DDBJ databases">
        <title>The Genome Sequence of Fonsecaea multimorphosa CBS 102226.</title>
        <authorList>
            <consortium name="The Broad Institute Genomics Platform"/>
            <person name="Cuomo C."/>
            <person name="de Hoog S."/>
            <person name="Gorbushina A."/>
            <person name="Stielow B."/>
            <person name="Teixiera M."/>
            <person name="Abouelleil A."/>
            <person name="Chapman S.B."/>
            <person name="Priest M."/>
            <person name="Young S.K."/>
            <person name="Wortman J."/>
            <person name="Nusbaum C."/>
            <person name="Birren B."/>
        </authorList>
    </citation>
    <scope>NUCLEOTIDE SEQUENCE [LARGE SCALE GENOMIC DNA]</scope>
    <source>
        <strain evidence="3 4">CBS 102226</strain>
    </source>
</reference>
<sequence>MSLSKTLNQSDSYSNTTITSKPPKRSHPSPSAFAHVVLKTTEDNYRCMVDFYLDILQAEIILEADYFAMLRYDYEHHRIAIVRKPEITPQEASPFTAGLDHTSYTYATLTDLARTYRALKERENPVVPIWCVNHGMTTSMYYRDPDGNKVELQVDNFDLPEEADQFMRSSLFVQNPIGTDFDPEEWSAEILSKMLPDGSEGLSKDEVRRIKTRKEIGPRKTTPDFM</sequence>
<evidence type="ECO:0000313" key="3">
    <source>
        <dbReference type="EMBL" id="KIX94862.1"/>
    </source>
</evidence>
<feature type="domain" description="VOC" evidence="2">
    <location>
        <begin position="32"/>
        <end position="155"/>
    </location>
</feature>
<dbReference type="InterPro" id="IPR029068">
    <property type="entry name" value="Glyas_Bleomycin-R_OHBP_Dase"/>
</dbReference>
<name>A0A0D2JNE0_9EURO</name>
<dbReference type="Proteomes" id="UP000053411">
    <property type="component" value="Unassembled WGS sequence"/>
</dbReference>
<feature type="compositionally biased region" description="Polar residues" evidence="1">
    <location>
        <begin position="1"/>
        <end position="19"/>
    </location>
</feature>
<dbReference type="InterPro" id="IPR037523">
    <property type="entry name" value="VOC_core"/>
</dbReference>
<evidence type="ECO:0000256" key="1">
    <source>
        <dbReference type="SAM" id="MobiDB-lite"/>
    </source>
</evidence>
<evidence type="ECO:0000259" key="2">
    <source>
        <dbReference type="PROSITE" id="PS51819"/>
    </source>
</evidence>
<organism evidence="3 4">
    <name type="scientific">Fonsecaea multimorphosa CBS 102226</name>
    <dbReference type="NCBI Taxonomy" id="1442371"/>
    <lineage>
        <taxon>Eukaryota</taxon>
        <taxon>Fungi</taxon>
        <taxon>Dikarya</taxon>
        <taxon>Ascomycota</taxon>
        <taxon>Pezizomycotina</taxon>
        <taxon>Eurotiomycetes</taxon>
        <taxon>Chaetothyriomycetidae</taxon>
        <taxon>Chaetothyriales</taxon>
        <taxon>Herpotrichiellaceae</taxon>
        <taxon>Fonsecaea</taxon>
    </lineage>
</organism>
<dbReference type="GeneID" id="27715298"/>
<dbReference type="OrthoDB" id="5371818at2759"/>
<dbReference type="Pfam" id="PF00903">
    <property type="entry name" value="Glyoxalase"/>
    <property type="match status" value="1"/>
</dbReference>
<dbReference type="VEuPathDB" id="FungiDB:Z520_09552"/>
<feature type="region of interest" description="Disordered" evidence="1">
    <location>
        <begin position="1"/>
        <end position="30"/>
    </location>
</feature>
<dbReference type="Gene3D" id="3.10.180.10">
    <property type="entry name" value="2,3-Dihydroxybiphenyl 1,2-Dioxygenase, domain 1"/>
    <property type="match status" value="1"/>
</dbReference>
<dbReference type="AlphaFoldDB" id="A0A0D2JNE0"/>
<dbReference type="InterPro" id="IPR004360">
    <property type="entry name" value="Glyas_Fos-R_dOase_dom"/>
</dbReference>
<evidence type="ECO:0000313" key="4">
    <source>
        <dbReference type="Proteomes" id="UP000053411"/>
    </source>
</evidence>
<protein>
    <recommendedName>
        <fullName evidence="2">VOC domain-containing protein</fullName>
    </recommendedName>
</protein>
<keyword evidence="4" id="KW-1185">Reference proteome</keyword>
<proteinExistence type="predicted"/>
<dbReference type="PROSITE" id="PS51819">
    <property type="entry name" value="VOC"/>
    <property type="match status" value="1"/>
</dbReference>
<dbReference type="EMBL" id="KN848085">
    <property type="protein sequence ID" value="KIX94862.1"/>
    <property type="molecule type" value="Genomic_DNA"/>
</dbReference>
<dbReference type="RefSeq" id="XP_016628985.1">
    <property type="nucleotide sequence ID" value="XM_016780046.1"/>
</dbReference>